<dbReference type="Gene3D" id="2.30.30.40">
    <property type="entry name" value="SH3 Domains"/>
    <property type="match status" value="1"/>
</dbReference>
<evidence type="ECO:0000259" key="4">
    <source>
        <dbReference type="PROSITE" id="PS50003"/>
    </source>
</evidence>
<dbReference type="Gene3D" id="1.20.900.10">
    <property type="entry name" value="Dbl homology (DH) domain"/>
    <property type="match status" value="1"/>
</dbReference>
<dbReference type="PROSITE" id="PS50002">
    <property type="entry name" value="SH3"/>
    <property type="match status" value="1"/>
</dbReference>
<dbReference type="CDD" id="cd11877">
    <property type="entry name" value="SH3_PIX"/>
    <property type="match status" value="1"/>
</dbReference>
<keyword evidence="1 2" id="KW-0728">SH3 domain</keyword>
<dbReference type="OMA" id="GMHEAHP"/>
<dbReference type="PANTHER" id="PTHR46026:SF1">
    <property type="entry name" value="RHO-TYPE GUANINE NUCLEOTIDE EXCHANGE FACTOR, ISOFORM F"/>
    <property type="match status" value="1"/>
</dbReference>
<dbReference type="PRINTS" id="PR00452">
    <property type="entry name" value="SH3DOMAIN"/>
</dbReference>
<feature type="domain" description="DH" evidence="5">
    <location>
        <begin position="82"/>
        <end position="245"/>
    </location>
</feature>
<organism evidence="6 7">
    <name type="scientific">Megaselia scalaris</name>
    <name type="common">Humpbacked fly</name>
    <name type="synonym">Phora scalaris</name>
    <dbReference type="NCBI Taxonomy" id="36166"/>
    <lineage>
        <taxon>Eukaryota</taxon>
        <taxon>Metazoa</taxon>
        <taxon>Ecdysozoa</taxon>
        <taxon>Arthropoda</taxon>
        <taxon>Hexapoda</taxon>
        <taxon>Insecta</taxon>
        <taxon>Pterygota</taxon>
        <taxon>Neoptera</taxon>
        <taxon>Endopterygota</taxon>
        <taxon>Diptera</taxon>
        <taxon>Brachycera</taxon>
        <taxon>Muscomorpha</taxon>
        <taxon>Platypezoidea</taxon>
        <taxon>Phoridae</taxon>
        <taxon>Megaseliini</taxon>
        <taxon>Megaselia</taxon>
    </lineage>
</organism>
<reference evidence="6" key="2">
    <citation type="submission" date="2015-06" db="UniProtKB">
        <authorList>
            <consortium name="EnsemblMetazoa"/>
        </authorList>
    </citation>
    <scope>IDENTIFICATION</scope>
</reference>
<dbReference type="STRING" id="36166.T1GNX9"/>
<evidence type="ECO:0000256" key="1">
    <source>
        <dbReference type="ARBA" id="ARBA00022443"/>
    </source>
</evidence>
<dbReference type="EnsemblMetazoa" id="MESCA005292-RA">
    <property type="protein sequence ID" value="MESCA005292-PA"/>
    <property type="gene ID" value="MESCA005292"/>
</dbReference>
<dbReference type="PROSITE" id="PS50010">
    <property type="entry name" value="DH_2"/>
    <property type="match status" value="1"/>
</dbReference>
<dbReference type="InterPro" id="IPR001452">
    <property type="entry name" value="SH3_domain"/>
</dbReference>
<dbReference type="InterPro" id="IPR036028">
    <property type="entry name" value="SH3-like_dom_sf"/>
</dbReference>
<dbReference type="Pfam" id="PF00621">
    <property type="entry name" value="RhoGEF"/>
    <property type="match status" value="1"/>
</dbReference>
<dbReference type="HOGENOM" id="CLU_018788_0_0_1"/>
<protein>
    <recommendedName>
        <fullName evidence="8">Rho guanine nucleotide exchange factor 7</fullName>
    </recommendedName>
</protein>
<evidence type="ECO:0000313" key="7">
    <source>
        <dbReference type="Proteomes" id="UP000015102"/>
    </source>
</evidence>
<dbReference type="InterPro" id="IPR035899">
    <property type="entry name" value="DBL_dom_sf"/>
</dbReference>
<name>T1GNX9_MEGSC</name>
<dbReference type="InterPro" id="IPR000219">
    <property type="entry name" value="DH_dom"/>
</dbReference>
<evidence type="ECO:0000256" key="2">
    <source>
        <dbReference type="PROSITE-ProRule" id="PRU00192"/>
    </source>
</evidence>
<evidence type="ECO:0000313" key="6">
    <source>
        <dbReference type="EnsemblMetazoa" id="MESCA005292-PA"/>
    </source>
</evidence>
<dbReference type="Proteomes" id="UP000015102">
    <property type="component" value="Unassembled WGS sequence"/>
</dbReference>
<proteinExistence type="predicted"/>
<dbReference type="AlphaFoldDB" id="T1GNX9"/>
<dbReference type="Gene3D" id="2.30.29.30">
    <property type="entry name" value="Pleckstrin-homology domain (PH domain)/Phosphotyrosine-binding domain (PTB)"/>
    <property type="match status" value="1"/>
</dbReference>
<sequence>MDADRRLIVQAEFNFRGGNNDELVFNKGDLITVTQKEEGGWWEGTLSDRTGWFPSNYVKEYKGPSPSSAPECILNPIELLEHRNLVLKDFIETEESHVAELKGLLENYLIPLKSTDILNEQEYNQLMATSIEIKDGNTRIGKTFLGKAGILKKVHEAYCTTHPKAILILDKYKESLEEFMEKQGASSPGILVLTAGLSKPFRRLQQYSSVLKEFERYMDIDHVDRGDTQRSIVVYNELCTTCTKIRRQKELELQIMTGPIRGWQEKTLIALGEIVHMDLVSFVKDGKDKYMVLFPQLILILSVSQRMSAFIFEEKIQVFGIKVNRMEDPETFEIITPTDEKILVKCKNTSEVDKWMEHLDTGESNGKISQQFQHKRSLSFNHYLSYNQFQNREKQKSIYQKPSERINFVDNDKRVKWTIANLKCISPLRPLQ</sequence>
<dbReference type="SUPFAM" id="SSF48065">
    <property type="entry name" value="DBL homology domain (DH-domain)"/>
    <property type="match status" value="1"/>
</dbReference>
<dbReference type="GO" id="GO:0005085">
    <property type="term" value="F:guanyl-nucleotide exchange factor activity"/>
    <property type="evidence" value="ECO:0007669"/>
    <property type="project" value="InterPro"/>
</dbReference>
<feature type="domain" description="PH" evidence="4">
    <location>
        <begin position="267"/>
        <end position="364"/>
    </location>
</feature>
<keyword evidence="7" id="KW-1185">Reference proteome</keyword>
<evidence type="ECO:0000259" key="3">
    <source>
        <dbReference type="PROSITE" id="PS50002"/>
    </source>
</evidence>
<dbReference type="PROSITE" id="PS50003">
    <property type="entry name" value="PH_DOMAIN"/>
    <property type="match status" value="1"/>
</dbReference>
<accession>T1GNX9</accession>
<dbReference type="SUPFAM" id="SSF50044">
    <property type="entry name" value="SH3-domain"/>
    <property type="match status" value="1"/>
</dbReference>
<dbReference type="SUPFAM" id="SSF50729">
    <property type="entry name" value="PH domain-like"/>
    <property type="match status" value="1"/>
</dbReference>
<evidence type="ECO:0008006" key="8">
    <source>
        <dbReference type="Google" id="ProtNLM"/>
    </source>
</evidence>
<dbReference type="GO" id="GO:0005737">
    <property type="term" value="C:cytoplasm"/>
    <property type="evidence" value="ECO:0007669"/>
    <property type="project" value="TreeGrafter"/>
</dbReference>
<feature type="domain" description="SH3" evidence="3">
    <location>
        <begin position="4"/>
        <end position="63"/>
    </location>
</feature>
<dbReference type="InterPro" id="IPR001849">
    <property type="entry name" value="PH_domain"/>
</dbReference>
<dbReference type="SMART" id="SM00325">
    <property type="entry name" value="RhoGEF"/>
    <property type="match status" value="1"/>
</dbReference>
<evidence type="ECO:0000259" key="5">
    <source>
        <dbReference type="PROSITE" id="PS50010"/>
    </source>
</evidence>
<dbReference type="EMBL" id="CAQQ02095798">
    <property type="status" value="NOT_ANNOTATED_CDS"/>
    <property type="molecule type" value="Genomic_DNA"/>
</dbReference>
<reference evidence="7" key="1">
    <citation type="submission" date="2013-02" db="EMBL/GenBank/DDBJ databases">
        <authorList>
            <person name="Hughes D."/>
        </authorList>
    </citation>
    <scope>NUCLEOTIDE SEQUENCE</scope>
    <source>
        <strain>Durham</strain>
        <strain evidence="7">NC isolate 2 -- Noor lab</strain>
    </source>
</reference>
<dbReference type="InterPro" id="IPR011993">
    <property type="entry name" value="PH-like_dom_sf"/>
</dbReference>
<dbReference type="PANTHER" id="PTHR46026">
    <property type="entry name" value="RHO-TYPE GUANINE NUCLEOTIDE EXCHANGE FACTOR, ISOFORM F"/>
    <property type="match status" value="1"/>
</dbReference>
<dbReference type="Pfam" id="PF14604">
    <property type="entry name" value="SH3_9"/>
    <property type="match status" value="1"/>
</dbReference>
<dbReference type="SMART" id="SM00326">
    <property type="entry name" value="SH3"/>
    <property type="match status" value="1"/>
</dbReference>